<sequence length="294" mass="34765">MNIRVLFMFLSFANILFCQNIADVKEIEGVWIAEDFYNSFEKTHNIHKSKNSFNSNYPVALRINPKETLKGKVYIGYQSLHDHLLHAEESKYVVIDNDTLGKKGCFEIDFSRKDSLNHFLTSEILYFNHDCKSYLTWDKDVVILYRPKSGELKSETIRYKRVSNKFHKNYQYPNPLYFYTRKKLLVGNYILKEYKGRTLTKSLKIKPNGLVSGYSRFKKMYAYYSTDIYCGLPTTDEHLMLFDDVTKEDSKSIHFVIIRPNSRTVFLYEMYPRRPEFGQELDGLGEPKYVLIKK</sequence>
<dbReference type="EMBL" id="SIRT01000002">
    <property type="protein sequence ID" value="TBN05631.1"/>
    <property type="molecule type" value="Genomic_DNA"/>
</dbReference>
<proteinExistence type="predicted"/>
<dbReference type="OrthoDB" id="1424600at2"/>
<dbReference type="RefSeq" id="WP_130963248.1">
    <property type="nucleotide sequence ID" value="NZ_SIRT01000002.1"/>
</dbReference>
<organism evidence="1 2">
    <name type="scientific">Hyunsoonleella flava</name>
    <dbReference type="NCBI Taxonomy" id="2527939"/>
    <lineage>
        <taxon>Bacteria</taxon>
        <taxon>Pseudomonadati</taxon>
        <taxon>Bacteroidota</taxon>
        <taxon>Flavobacteriia</taxon>
        <taxon>Flavobacteriales</taxon>
        <taxon>Flavobacteriaceae</taxon>
    </lineage>
</organism>
<name>A0A4Q9FFQ3_9FLAO</name>
<protein>
    <submittedName>
        <fullName evidence="1">Uncharacterized protein</fullName>
    </submittedName>
</protein>
<dbReference type="Proteomes" id="UP000291142">
    <property type="component" value="Unassembled WGS sequence"/>
</dbReference>
<accession>A0A4Q9FFQ3</accession>
<comment type="caution">
    <text evidence="1">The sequence shown here is derived from an EMBL/GenBank/DDBJ whole genome shotgun (WGS) entry which is preliminary data.</text>
</comment>
<dbReference type="AlphaFoldDB" id="A0A4Q9FFQ3"/>
<keyword evidence="2" id="KW-1185">Reference proteome</keyword>
<evidence type="ECO:0000313" key="1">
    <source>
        <dbReference type="EMBL" id="TBN05631.1"/>
    </source>
</evidence>
<reference evidence="1 2" key="1">
    <citation type="submission" date="2019-02" db="EMBL/GenBank/DDBJ databases">
        <title>Hyunsoonleella sp., isolated from marine sediment.</title>
        <authorList>
            <person name="Liu B.-T."/>
        </authorList>
    </citation>
    <scope>NUCLEOTIDE SEQUENCE [LARGE SCALE GENOMIC DNA]</scope>
    <source>
        <strain evidence="1 2">T58</strain>
    </source>
</reference>
<evidence type="ECO:0000313" key="2">
    <source>
        <dbReference type="Proteomes" id="UP000291142"/>
    </source>
</evidence>
<gene>
    <name evidence="1" type="ORF">EYD45_04980</name>
</gene>